<dbReference type="InterPro" id="IPR050883">
    <property type="entry name" value="PNGase"/>
</dbReference>
<sequence>MKKTFYIALLALCSCIQQPKQTPKTASLTQYVDPMIGTSGNGHTHPSAMVPFGMVSLGPSNFNNGWDWCSGYNYADSSIVGFAHTHLSGTGIGDMGDILIMANTGEVKVVKGSVENPDTGYRSRFTHDREEAKAGYYAVDLLDYHIKAEMTASERVGFHKYTFQQHDNAHLIMDLREGIGWDLAKDCEIKVIDDHTIVGKRNSTGWSSDQQLYFYAQTNQPITDFQLYKDTKPVDGQDLQSNFVKGVFFFDTEKNPTVELKVALSPVSIAQAEKNMEAEIPAWNFKQVVAQANQKWQKELEKIEVSTLDDKSLRTFYTAVYHSLSAPNLYNDHDKTYRGTDRKVHQADFNNYSTFSLWDTYRANHPLFTITQTDKVADMVNSFLAQYKESGLLPVWSLAGNETNTMVGYHAVPVIADAYLKGIRGFDAELALEAMKTTANADREGIPYLTKIQYIPADKVGESVAKALEYAIDDWGIAQMAKALGHQEDFDYYSKRAKLYTEYFDKETGFFRGKKTDGSWTTPFNPIASSHRDDDYCEGNAWQYLWLVPQDVEGLIDLLGGDEAFVNKLNTLFTMSSDLGENASPDISGLIGQYAQGNEPSHHTAYLFNYAGQAWKTQERIREICSTMFNDGPAGLPGNEDCGQMSAWYIFSSMGMYPVNPMNGMYVFGSPSVNSATIQLQNGKSFSIATENQSAKNIYIQSVSLNGQDYSKSYILHKDIMKGGKLTFTMGDKPNKQFGTPKADRPSSKFHEELS</sequence>
<comment type="cofactor">
    <cofactor evidence="1">
        <name>Ca(2+)</name>
        <dbReference type="ChEBI" id="CHEBI:29108"/>
    </cofactor>
</comment>
<dbReference type="NCBIfam" id="TIGR01180">
    <property type="entry name" value="aman2_put"/>
    <property type="match status" value="1"/>
</dbReference>
<dbReference type="InterPro" id="IPR041371">
    <property type="entry name" value="GH92_N"/>
</dbReference>
<dbReference type="EMBL" id="AP025293">
    <property type="protein sequence ID" value="BDD00488.1"/>
    <property type="molecule type" value="Genomic_DNA"/>
</dbReference>
<dbReference type="Gene3D" id="3.30.2080.10">
    <property type="entry name" value="GH92 mannosidase domain"/>
    <property type="match status" value="1"/>
</dbReference>
<evidence type="ECO:0000313" key="8">
    <source>
        <dbReference type="Proteomes" id="UP001354989"/>
    </source>
</evidence>
<name>A0ABM7VHN8_9BACT</name>
<dbReference type="InterPro" id="IPR005887">
    <property type="entry name" value="GH92_a_mannosidase_put"/>
</dbReference>
<keyword evidence="8" id="KW-1185">Reference proteome</keyword>
<evidence type="ECO:0000256" key="4">
    <source>
        <dbReference type="SAM" id="MobiDB-lite"/>
    </source>
</evidence>
<protein>
    <recommendedName>
        <fullName evidence="9">Alpha-1,2-mannosidase</fullName>
    </recommendedName>
</protein>
<dbReference type="Gene3D" id="2.70.98.10">
    <property type="match status" value="1"/>
</dbReference>
<evidence type="ECO:0000256" key="2">
    <source>
        <dbReference type="ARBA" id="ARBA00011245"/>
    </source>
</evidence>
<dbReference type="Pfam" id="PF17678">
    <property type="entry name" value="Glyco_hydro_92N"/>
    <property type="match status" value="1"/>
</dbReference>
<keyword evidence="7" id="KW-0614">Plasmid</keyword>
<gene>
    <name evidence="7" type="ORF">PEPS_27680</name>
</gene>
<evidence type="ECO:0000259" key="6">
    <source>
        <dbReference type="Pfam" id="PF17678"/>
    </source>
</evidence>
<dbReference type="InterPro" id="IPR012939">
    <property type="entry name" value="Glyco_hydro_92"/>
</dbReference>
<dbReference type="Proteomes" id="UP001354989">
    <property type="component" value="Plasmid pPP1"/>
</dbReference>
<feature type="region of interest" description="Disordered" evidence="4">
    <location>
        <begin position="731"/>
        <end position="755"/>
    </location>
</feature>
<reference evidence="7 8" key="1">
    <citation type="submission" date="2021-12" db="EMBL/GenBank/DDBJ databases">
        <title>Genome sequencing of bacteria with rrn-lacking chromosome and rrn-plasmid.</title>
        <authorList>
            <person name="Anda M."/>
            <person name="Iwasaki W."/>
        </authorList>
    </citation>
    <scope>NUCLEOTIDE SEQUENCE [LARGE SCALE GENOMIC DNA]</scope>
    <source>
        <strain evidence="7 8">NBRC 101262</strain>
        <plasmid evidence="7 8">pPP1</plasmid>
    </source>
</reference>
<feature type="domain" description="Glycosyl hydrolase family 92" evidence="5">
    <location>
        <begin position="271"/>
        <end position="732"/>
    </location>
</feature>
<evidence type="ECO:0000259" key="5">
    <source>
        <dbReference type="Pfam" id="PF07971"/>
    </source>
</evidence>
<dbReference type="PROSITE" id="PS51257">
    <property type="entry name" value="PROKAR_LIPOPROTEIN"/>
    <property type="match status" value="1"/>
</dbReference>
<evidence type="ECO:0000313" key="7">
    <source>
        <dbReference type="EMBL" id="BDD00488.1"/>
    </source>
</evidence>
<keyword evidence="3" id="KW-0106">Calcium</keyword>
<dbReference type="PANTHER" id="PTHR12143">
    <property type="entry name" value="PEPTIDE N-GLYCANASE PNGASE -RELATED"/>
    <property type="match status" value="1"/>
</dbReference>
<dbReference type="InterPro" id="IPR008928">
    <property type="entry name" value="6-hairpin_glycosidase_sf"/>
</dbReference>
<organism evidence="7 8">
    <name type="scientific">Persicobacter psychrovividus</name>
    <dbReference type="NCBI Taxonomy" id="387638"/>
    <lineage>
        <taxon>Bacteria</taxon>
        <taxon>Pseudomonadati</taxon>
        <taxon>Bacteroidota</taxon>
        <taxon>Cytophagia</taxon>
        <taxon>Cytophagales</taxon>
        <taxon>Persicobacteraceae</taxon>
        <taxon>Persicobacter</taxon>
    </lineage>
</organism>
<dbReference type="InterPro" id="IPR014718">
    <property type="entry name" value="GH-type_carb-bd"/>
</dbReference>
<evidence type="ECO:0008006" key="9">
    <source>
        <dbReference type="Google" id="ProtNLM"/>
    </source>
</evidence>
<feature type="domain" description="Glycosyl hydrolase family 92 N-terminal" evidence="6">
    <location>
        <begin position="31"/>
        <end position="265"/>
    </location>
</feature>
<accession>A0ABM7VHN8</accession>
<dbReference type="Pfam" id="PF07971">
    <property type="entry name" value="Glyco_hydro_92"/>
    <property type="match status" value="1"/>
</dbReference>
<comment type="subunit">
    <text evidence="2">Monomer.</text>
</comment>
<geneLocation type="plasmid" evidence="7 8">
    <name>pPP1</name>
</geneLocation>
<dbReference type="SUPFAM" id="SSF48208">
    <property type="entry name" value="Six-hairpin glycosidases"/>
    <property type="match status" value="1"/>
</dbReference>
<dbReference type="PANTHER" id="PTHR12143:SF39">
    <property type="entry name" value="SECRETED PROTEIN"/>
    <property type="match status" value="1"/>
</dbReference>
<feature type="compositionally biased region" description="Basic and acidic residues" evidence="4">
    <location>
        <begin position="742"/>
        <end position="755"/>
    </location>
</feature>
<dbReference type="Gene3D" id="1.20.1610.10">
    <property type="entry name" value="alpha-1,2-mannosidases domains"/>
    <property type="match status" value="1"/>
</dbReference>
<evidence type="ECO:0000256" key="3">
    <source>
        <dbReference type="ARBA" id="ARBA00022837"/>
    </source>
</evidence>
<evidence type="ECO:0000256" key="1">
    <source>
        <dbReference type="ARBA" id="ARBA00001913"/>
    </source>
</evidence>
<dbReference type="Gene3D" id="1.20.1050.60">
    <property type="entry name" value="alpha-1,2-mannosidase"/>
    <property type="match status" value="1"/>
</dbReference>
<proteinExistence type="predicted"/>